<evidence type="ECO:0000313" key="1">
    <source>
        <dbReference type="EMBL" id="MDJ1372610.1"/>
    </source>
</evidence>
<dbReference type="RefSeq" id="WP_026937740.1">
    <property type="nucleotide sequence ID" value="NZ_CP028426.1"/>
</dbReference>
<dbReference type="PANTHER" id="PTHR37946:SF1">
    <property type="entry name" value="SLL1969 PROTEIN"/>
    <property type="match status" value="1"/>
</dbReference>
<reference evidence="1" key="2">
    <citation type="journal article" date="2022" name="Sci. Rep.">
        <title>In silico prediction of the enzymes involved in the degradation of the herbicide molinate by Gulosibacter molinativorax ON4T.</title>
        <authorList>
            <person name="Lopes A.R."/>
            <person name="Bunin E."/>
            <person name="Viana A.T."/>
            <person name="Froufe H."/>
            <person name="Munoz-Merida A."/>
            <person name="Pinho D."/>
            <person name="Figueiredo J."/>
            <person name="Barroso C."/>
            <person name="Vaz-Moreira I."/>
            <person name="Bellanger X."/>
            <person name="Egas C."/>
            <person name="Nunes O.C."/>
        </authorList>
    </citation>
    <scope>NUCLEOTIDE SEQUENCE</scope>
    <source>
        <strain evidence="1">ON4</strain>
    </source>
</reference>
<keyword evidence="1" id="KW-0378">Hydrolase</keyword>
<organism evidence="1 2">
    <name type="scientific">Gulosibacter molinativorax</name>
    <dbReference type="NCBI Taxonomy" id="256821"/>
    <lineage>
        <taxon>Bacteria</taxon>
        <taxon>Bacillati</taxon>
        <taxon>Actinomycetota</taxon>
        <taxon>Actinomycetes</taxon>
        <taxon>Micrococcales</taxon>
        <taxon>Microbacteriaceae</taxon>
        <taxon>Gulosibacter</taxon>
    </lineage>
</organism>
<comment type="caution">
    <text evidence="1">The sequence shown here is derived from an EMBL/GenBank/DDBJ whole genome shotgun (WGS) entry which is preliminary data.</text>
</comment>
<dbReference type="PANTHER" id="PTHR37946">
    <property type="entry name" value="SLL1969 PROTEIN"/>
    <property type="match status" value="1"/>
</dbReference>
<protein>
    <submittedName>
        <fullName evidence="1">Alpha/beta hydrolase</fullName>
    </submittedName>
</protein>
<name>A0ABT7CBS2_9MICO</name>
<sequence>MKRELVRRLRWWMLDYEYAARWQLRAALSRDRSDMYLEGTKAPVVIVPGVYEPWRFMTPLVESIHASGHPVHVLDPLGFNHRPVPEVGAQVERYLNAHDLKNVLLVTHSKGGLVGKYVMSGDEAGDRVAAMLAIATPFSGSKYARSMRMRSLRIFAPDDTTIITLAGQLPVNSRIVSVYSKFDPHIPEGSALPGARNVELPGGRHFRILERPEVVREFTMMARTYS</sequence>
<dbReference type="Proteomes" id="UP001170379">
    <property type="component" value="Unassembled WGS sequence"/>
</dbReference>
<reference evidence="1" key="1">
    <citation type="submission" date="2018-03" db="EMBL/GenBank/DDBJ databases">
        <authorList>
            <person name="Nunes O.C."/>
            <person name="Lopes A.R."/>
            <person name="Froufe H."/>
            <person name="Munoz-Merida A."/>
            <person name="Barroso C."/>
            <person name="Egas C."/>
        </authorList>
    </citation>
    <scope>NUCLEOTIDE SEQUENCE</scope>
    <source>
        <strain evidence="1">ON4</strain>
    </source>
</reference>
<dbReference type="SUPFAM" id="SSF53474">
    <property type="entry name" value="alpha/beta-Hydrolases"/>
    <property type="match status" value="1"/>
</dbReference>
<dbReference type="InterPro" id="IPR029058">
    <property type="entry name" value="AB_hydrolase_fold"/>
</dbReference>
<proteinExistence type="predicted"/>
<dbReference type="Gene3D" id="3.40.50.1820">
    <property type="entry name" value="alpha/beta hydrolase"/>
    <property type="match status" value="1"/>
</dbReference>
<accession>A0ABT7CBS2</accession>
<keyword evidence="2" id="KW-1185">Reference proteome</keyword>
<evidence type="ECO:0000313" key="2">
    <source>
        <dbReference type="Proteomes" id="UP001170379"/>
    </source>
</evidence>
<dbReference type="GO" id="GO:0016787">
    <property type="term" value="F:hydrolase activity"/>
    <property type="evidence" value="ECO:0007669"/>
    <property type="project" value="UniProtKB-KW"/>
</dbReference>
<dbReference type="EMBL" id="PXVD01000032">
    <property type="protein sequence ID" value="MDJ1372610.1"/>
    <property type="molecule type" value="Genomic_DNA"/>
</dbReference>
<gene>
    <name evidence="1" type="ORF">C7K25_14795</name>
</gene>